<sequence>MSGIPEVTLIIAVRITGQNSGNSKGQNLRGTSPLGPLPTPVGLVVAFGLQAASLGLLLAVVVAVAPVARGVVQHIAFDSSQHSIAAVEIESPGIIKPWTRCEGNSFFSNILGGGIASIFTYCQDYKPSYHWDQTDRPIWNRRLLYFETCTLKCVIPRDFDGLSVDCLGSMTGEANQYIIPNRPTNMGSRHLLGDPNQE</sequence>
<keyword evidence="1" id="KW-0812">Transmembrane</keyword>
<dbReference type="AlphaFoldDB" id="A0A0L0C034"/>
<keyword evidence="1" id="KW-0472">Membrane</keyword>
<dbReference type="EMBL" id="JRES01001093">
    <property type="protein sequence ID" value="KNC25628.1"/>
    <property type="molecule type" value="Genomic_DNA"/>
</dbReference>
<keyword evidence="1" id="KW-1133">Transmembrane helix</keyword>
<dbReference type="Proteomes" id="UP000037069">
    <property type="component" value="Unassembled WGS sequence"/>
</dbReference>
<organism evidence="2 3">
    <name type="scientific">Lucilia cuprina</name>
    <name type="common">Green bottle fly</name>
    <name type="synonym">Australian sheep blowfly</name>
    <dbReference type="NCBI Taxonomy" id="7375"/>
    <lineage>
        <taxon>Eukaryota</taxon>
        <taxon>Metazoa</taxon>
        <taxon>Ecdysozoa</taxon>
        <taxon>Arthropoda</taxon>
        <taxon>Hexapoda</taxon>
        <taxon>Insecta</taxon>
        <taxon>Pterygota</taxon>
        <taxon>Neoptera</taxon>
        <taxon>Endopterygota</taxon>
        <taxon>Diptera</taxon>
        <taxon>Brachycera</taxon>
        <taxon>Muscomorpha</taxon>
        <taxon>Oestroidea</taxon>
        <taxon>Calliphoridae</taxon>
        <taxon>Luciliinae</taxon>
        <taxon>Lucilia</taxon>
    </lineage>
</organism>
<gene>
    <name evidence="2" type="ORF">FF38_03385</name>
</gene>
<accession>A0A0L0C034</accession>
<feature type="transmembrane region" description="Helical" evidence="1">
    <location>
        <begin position="41"/>
        <end position="65"/>
    </location>
</feature>
<keyword evidence="3" id="KW-1185">Reference proteome</keyword>
<proteinExistence type="predicted"/>
<evidence type="ECO:0000256" key="1">
    <source>
        <dbReference type="SAM" id="Phobius"/>
    </source>
</evidence>
<evidence type="ECO:0000313" key="3">
    <source>
        <dbReference type="Proteomes" id="UP000037069"/>
    </source>
</evidence>
<evidence type="ECO:0000313" key="2">
    <source>
        <dbReference type="EMBL" id="KNC25628.1"/>
    </source>
</evidence>
<reference evidence="2 3" key="1">
    <citation type="journal article" date="2015" name="Nat. Commun.">
        <title>Lucilia cuprina genome unlocks parasitic fly biology to underpin future interventions.</title>
        <authorList>
            <person name="Anstead C.A."/>
            <person name="Korhonen P.K."/>
            <person name="Young N.D."/>
            <person name="Hall R.S."/>
            <person name="Jex A.R."/>
            <person name="Murali S.C."/>
            <person name="Hughes D.S."/>
            <person name="Lee S.F."/>
            <person name="Perry T."/>
            <person name="Stroehlein A.J."/>
            <person name="Ansell B.R."/>
            <person name="Breugelmans B."/>
            <person name="Hofmann A."/>
            <person name="Qu J."/>
            <person name="Dugan S."/>
            <person name="Lee S.L."/>
            <person name="Chao H."/>
            <person name="Dinh H."/>
            <person name="Han Y."/>
            <person name="Doddapaneni H.V."/>
            <person name="Worley K.C."/>
            <person name="Muzny D.M."/>
            <person name="Ioannidis P."/>
            <person name="Waterhouse R.M."/>
            <person name="Zdobnov E.M."/>
            <person name="James P.J."/>
            <person name="Bagnall N.H."/>
            <person name="Kotze A.C."/>
            <person name="Gibbs R.A."/>
            <person name="Richards S."/>
            <person name="Batterham P."/>
            <person name="Gasser R.B."/>
        </authorList>
    </citation>
    <scope>NUCLEOTIDE SEQUENCE [LARGE SCALE GENOMIC DNA]</scope>
    <source>
        <strain evidence="2 3">LS</strain>
        <tissue evidence="2">Full body</tissue>
    </source>
</reference>
<comment type="caution">
    <text evidence="2">The sequence shown here is derived from an EMBL/GenBank/DDBJ whole genome shotgun (WGS) entry which is preliminary data.</text>
</comment>
<name>A0A0L0C034_LUCCU</name>
<protein>
    <submittedName>
        <fullName evidence="2">Uncharacterized protein</fullName>
    </submittedName>
</protein>